<dbReference type="SUPFAM" id="SSF52540">
    <property type="entry name" value="P-loop containing nucleoside triphosphate hydrolases"/>
    <property type="match status" value="1"/>
</dbReference>
<dbReference type="Gene3D" id="3.40.50.300">
    <property type="entry name" value="P-loop containing nucleotide triphosphate hydrolases"/>
    <property type="match status" value="2"/>
</dbReference>
<organism evidence="10">
    <name type="scientific">viral metagenome</name>
    <dbReference type="NCBI Taxonomy" id="1070528"/>
    <lineage>
        <taxon>unclassified sequences</taxon>
        <taxon>metagenomes</taxon>
        <taxon>organismal metagenomes</taxon>
    </lineage>
</organism>
<name>A0A6C0LPR4_9ZZZZ</name>
<dbReference type="AlphaFoldDB" id="A0A6C0LPR4"/>
<evidence type="ECO:0000259" key="9">
    <source>
        <dbReference type="PROSITE" id="PS51195"/>
    </source>
</evidence>
<feature type="domain" description="Helicase C-terminal" evidence="8">
    <location>
        <begin position="289"/>
        <end position="432"/>
    </location>
</feature>
<protein>
    <recommendedName>
        <fullName evidence="1">RNA helicase</fullName>
        <ecNumber evidence="1">3.6.4.13</ecNumber>
    </recommendedName>
</protein>
<dbReference type="InterPro" id="IPR027417">
    <property type="entry name" value="P-loop_NTPase"/>
</dbReference>
<dbReference type="Pfam" id="PF00271">
    <property type="entry name" value="Helicase_C"/>
    <property type="match status" value="1"/>
</dbReference>
<feature type="region of interest" description="Disordered" evidence="6">
    <location>
        <begin position="1"/>
        <end position="41"/>
    </location>
</feature>
<sequence>MSAPIISTHSGAPDRSSTPPYPPTQDPKDAGAAAPDVSAPAPSTKYVMHEYKSFDDMGLHDEILRGIYSFGFEKPSPVQEKAIVPMMAGHDLLAQAQSGTGKTGTFVIGGISRIDHTKNEVQMVVISPTRELAEQTAAVAKGIGSYLGIRTHTATGGPPVNTDIDVISQSKMKPPHVPHVLLVTPGRFYDLLNRKVLSPNTIKVLVLDEADQMLEARFREQVHCILSLGWPATTQVALLSATMTPDVVAVAKSILRNPVEILLEPEEVSLEGIKQWFVEVPREDHKLDTLCDLYDHLSIQQATIFVNTRQKAEWLADQMKRRGFDLNYIHGDMDVSERKFRMTEFRNGKCRVLISTDLLARGIDVQQISIVINYELPLQRENYIHRIGRSGRFGRKGASINLITERERRAQEEIETHYEKKILPLPMDLKIY</sequence>
<dbReference type="PANTHER" id="PTHR47958">
    <property type="entry name" value="ATP-DEPENDENT RNA HELICASE DBP3"/>
    <property type="match status" value="1"/>
</dbReference>
<dbReference type="InterPro" id="IPR014001">
    <property type="entry name" value="Helicase_ATP-bd"/>
</dbReference>
<dbReference type="EMBL" id="MN740532">
    <property type="protein sequence ID" value="QHU31731.1"/>
    <property type="molecule type" value="Genomic_DNA"/>
</dbReference>
<dbReference type="GO" id="GO:0003724">
    <property type="term" value="F:RNA helicase activity"/>
    <property type="evidence" value="ECO:0007669"/>
    <property type="project" value="UniProtKB-EC"/>
</dbReference>
<feature type="domain" description="Helicase ATP-binding" evidence="7">
    <location>
        <begin position="83"/>
        <end position="261"/>
    </location>
</feature>
<keyword evidence="4" id="KW-0347">Helicase</keyword>
<dbReference type="EC" id="3.6.4.13" evidence="1"/>
<dbReference type="Pfam" id="PF00270">
    <property type="entry name" value="DEAD"/>
    <property type="match status" value="1"/>
</dbReference>
<keyword evidence="2" id="KW-0547">Nucleotide-binding</keyword>
<dbReference type="GO" id="GO:0003676">
    <property type="term" value="F:nucleic acid binding"/>
    <property type="evidence" value="ECO:0007669"/>
    <property type="project" value="InterPro"/>
</dbReference>
<dbReference type="CDD" id="cd18787">
    <property type="entry name" value="SF2_C_DEAD"/>
    <property type="match status" value="1"/>
</dbReference>
<evidence type="ECO:0000256" key="2">
    <source>
        <dbReference type="ARBA" id="ARBA00022741"/>
    </source>
</evidence>
<feature type="compositionally biased region" description="Low complexity" evidence="6">
    <location>
        <begin position="30"/>
        <end position="41"/>
    </location>
</feature>
<dbReference type="GO" id="GO:0016787">
    <property type="term" value="F:hydrolase activity"/>
    <property type="evidence" value="ECO:0007669"/>
    <property type="project" value="UniProtKB-KW"/>
</dbReference>
<evidence type="ECO:0000259" key="8">
    <source>
        <dbReference type="PROSITE" id="PS51194"/>
    </source>
</evidence>
<evidence type="ECO:0000313" key="10">
    <source>
        <dbReference type="EMBL" id="QHU31731.1"/>
    </source>
</evidence>
<evidence type="ECO:0000256" key="6">
    <source>
        <dbReference type="SAM" id="MobiDB-lite"/>
    </source>
</evidence>
<feature type="domain" description="DEAD-box RNA helicase Q" evidence="9">
    <location>
        <begin position="52"/>
        <end position="80"/>
    </location>
</feature>
<dbReference type="PROSITE" id="PS51194">
    <property type="entry name" value="HELICASE_CTER"/>
    <property type="match status" value="1"/>
</dbReference>
<dbReference type="InterPro" id="IPR001650">
    <property type="entry name" value="Helicase_C-like"/>
</dbReference>
<dbReference type="PROSITE" id="PS51195">
    <property type="entry name" value="Q_MOTIF"/>
    <property type="match status" value="1"/>
</dbReference>
<keyword evidence="5" id="KW-0067">ATP-binding</keyword>
<feature type="compositionally biased region" description="Polar residues" evidence="6">
    <location>
        <begin position="1"/>
        <end position="18"/>
    </location>
</feature>
<evidence type="ECO:0000256" key="1">
    <source>
        <dbReference type="ARBA" id="ARBA00012552"/>
    </source>
</evidence>
<reference evidence="10" key="1">
    <citation type="journal article" date="2020" name="Nature">
        <title>Giant virus diversity and host interactions through global metagenomics.</title>
        <authorList>
            <person name="Schulz F."/>
            <person name="Roux S."/>
            <person name="Paez-Espino D."/>
            <person name="Jungbluth S."/>
            <person name="Walsh D.A."/>
            <person name="Denef V.J."/>
            <person name="McMahon K.D."/>
            <person name="Konstantinidis K.T."/>
            <person name="Eloe-Fadrosh E.A."/>
            <person name="Kyrpides N.C."/>
            <person name="Woyke T."/>
        </authorList>
    </citation>
    <scope>NUCLEOTIDE SEQUENCE</scope>
    <source>
        <strain evidence="10">GVMAG-M-3300027963-41</strain>
    </source>
</reference>
<evidence type="ECO:0000256" key="4">
    <source>
        <dbReference type="ARBA" id="ARBA00022806"/>
    </source>
</evidence>
<dbReference type="InterPro" id="IPR014014">
    <property type="entry name" value="RNA_helicase_DEAD_Q_motif"/>
</dbReference>
<evidence type="ECO:0000256" key="5">
    <source>
        <dbReference type="ARBA" id="ARBA00022840"/>
    </source>
</evidence>
<proteinExistence type="predicted"/>
<evidence type="ECO:0000259" key="7">
    <source>
        <dbReference type="PROSITE" id="PS51192"/>
    </source>
</evidence>
<evidence type="ECO:0000256" key="3">
    <source>
        <dbReference type="ARBA" id="ARBA00022801"/>
    </source>
</evidence>
<dbReference type="PROSITE" id="PS51192">
    <property type="entry name" value="HELICASE_ATP_BIND_1"/>
    <property type="match status" value="1"/>
</dbReference>
<dbReference type="GO" id="GO:0005524">
    <property type="term" value="F:ATP binding"/>
    <property type="evidence" value="ECO:0007669"/>
    <property type="project" value="UniProtKB-KW"/>
</dbReference>
<dbReference type="InterPro" id="IPR011545">
    <property type="entry name" value="DEAD/DEAH_box_helicase_dom"/>
</dbReference>
<accession>A0A6C0LPR4</accession>
<dbReference type="SMART" id="SM00487">
    <property type="entry name" value="DEXDc"/>
    <property type="match status" value="1"/>
</dbReference>
<dbReference type="SMART" id="SM00490">
    <property type="entry name" value="HELICc"/>
    <property type="match status" value="1"/>
</dbReference>
<keyword evidence="3" id="KW-0378">Hydrolase</keyword>